<feature type="transmembrane region" description="Helical" evidence="5">
    <location>
        <begin position="21"/>
        <end position="43"/>
    </location>
</feature>
<accession>A0A1W1BAX5</accession>
<evidence type="ECO:0000313" key="6">
    <source>
        <dbReference type="EMBL" id="SFV50740.1"/>
    </source>
</evidence>
<evidence type="ECO:0000256" key="2">
    <source>
        <dbReference type="ARBA" id="ARBA00022692"/>
    </source>
</evidence>
<feature type="transmembrane region" description="Helical" evidence="5">
    <location>
        <begin position="221"/>
        <end position="250"/>
    </location>
</feature>
<keyword evidence="3 5" id="KW-1133">Transmembrane helix</keyword>
<protein>
    <submittedName>
        <fullName evidence="6">Probable integral membrane protein Cj1452</fullName>
    </submittedName>
</protein>
<dbReference type="AlphaFoldDB" id="A0A1W1BAX5"/>
<evidence type="ECO:0000256" key="5">
    <source>
        <dbReference type="SAM" id="Phobius"/>
    </source>
</evidence>
<evidence type="ECO:0000256" key="4">
    <source>
        <dbReference type="ARBA" id="ARBA00023136"/>
    </source>
</evidence>
<keyword evidence="4 5" id="KW-0472">Membrane</keyword>
<evidence type="ECO:0000256" key="3">
    <source>
        <dbReference type="ARBA" id="ARBA00022989"/>
    </source>
</evidence>
<reference evidence="6" key="1">
    <citation type="submission" date="2016-10" db="EMBL/GenBank/DDBJ databases">
        <authorList>
            <person name="de Groot N.N."/>
        </authorList>
    </citation>
    <scope>NUCLEOTIDE SEQUENCE</scope>
</reference>
<evidence type="ECO:0000256" key="1">
    <source>
        <dbReference type="ARBA" id="ARBA00004141"/>
    </source>
</evidence>
<feature type="transmembrane region" description="Helical" evidence="5">
    <location>
        <begin position="95"/>
        <end position="125"/>
    </location>
</feature>
<feature type="transmembrane region" description="Helical" evidence="5">
    <location>
        <begin position="154"/>
        <end position="187"/>
    </location>
</feature>
<dbReference type="EMBL" id="FPHB01000011">
    <property type="protein sequence ID" value="SFV50740.1"/>
    <property type="molecule type" value="Genomic_DNA"/>
</dbReference>
<dbReference type="InterPro" id="IPR059112">
    <property type="entry name" value="CysZ/EI24"/>
</dbReference>
<keyword evidence="2 5" id="KW-0812">Transmembrane</keyword>
<sequence>MQLFIQSLKDLFTPKMLKFSLVPLLVIAVVMYVAFLMAVGAGIDQFQAHMETTQTVVQNGVPHTQTQVVDADLNTTSAIGNFIATYIVGSWLFSFFVYAIGTFFVLYASIFMAVIVIGFLTPYILKELQQMHYQDVEFIGFGNMVESLLLTLKWLFVMLLLFFLFVPLYFIPVVNVIALNFPLYYFFHKMMNYDVGSTIATREEYAIITQLYSGELRIKTLVLYLLSLVPFVILFATVFYVIYLGHTYFIKVRELRLKKKEE</sequence>
<name>A0A1W1BAX5_9ZZZZ</name>
<comment type="subcellular location">
    <subcellularLocation>
        <location evidence="1">Membrane</location>
        <topology evidence="1">Multi-pass membrane protein</topology>
    </subcellularLocation>
</comment>
<proteinExistence type="predicted"/>
<dbReference type="Pfam" id="PF07264">
    <property type="entry name" value="EI24"/>
    <property type="match status" value="1"/>
</dbReference>
<gene>
    <name evidence="6" type="ORF">MNB_SM-7-1160</name>
</gene>
<organism evidence="6">
    <name type="scientific">hydrothermal vent metagenome</name>
    <dbReference type="NCBI Taxonomy" id="652676"/>
    <lineage>
        <taxon>unclassified sequences</taxon>
        <taxon>metagenomes</taxon>
        <taxon>ecological metagenomes</taxon>
    </lineage>
</organism>